<dbReference type="Pfam" id="PF06702">
    <property type="entry name" value="Fam20C"/>
    <property type="match status" value="1"/>
</dbReference>
<dbReference type="Proteomes" id="UP000792457">
    <property type="component" value="Unassembled WGS sequence"/>
</dbReference>
<evidence type="ECO:0000313" key="7">
    <source>
        <dbReference type="EMBL" id="KAG8222539.1"/>
    </source>
</evidence>
<keyword evidence="5" id="KW-0325">Glycoprotein</keyword>
<evidence type="ECO:0000256" key="1">
    <source>
        <dbReference type="ARBA" id="ARBA00004555"/>
    </source>
</evidence>
<feature type="domain" description="FAM20 C-terminal" evidence="6">
    <location>
        <begin position="25"/>
        <end position="83"/>
    </location>
</feature>
<keyword evidence="8" id="KW-1185">Reference proteome</keyword>
<dbReference type="InterPro" id="IPR009581">
    <property type="entry name" value="FAM20_C"/>
</dbReference>
<evidence type="ECO:0000256" key="5">
    <source>
        <dbReference type="ARBA" id="ARBA00023180"/>
    </source>
</evidence>
<name>A0A8K0JUL9_LADFU</name>
<evidence type="ECO:0000256" key="3">
    <source>
        <dbReference type="ARBA" id="ARBA00023034"/>
    </source>
</evidence>
<dbReference type="InterPro" id="IPR024869">
    <property type="entry name" value="FAM20"/>
</dbReference>
<evidence type="ECO:0000256" key="4">
    <source>
        <dbReference type="ARBA" id="ARBA00023157"/>
    </source>
</evidence>
<dbReference type="PANTHER" id="PTHR12450:SF22">
    <property type="entry name" value="EXTRACELLULAR SERINE_THREONINE PROTEIN CG31145"/>
    <property type="match status" value="1"/>
</dbReference>
<dbReference type="AlphaFoldDB" id="A0A8K0JUL9"/>
<reference evidence="7" key="2">
    <citation type="submission" date="2017-10" db="EMBL/GenBank/DDBJ databases">
        <title>Ladona fulva Genome sequencing and assembly.</title>
        <authorList>
            <person name="Murali S."/>
            <person name="Richards S."/>
            <person name="Bandaranaike D."/>
            <person name="Bellair M."/>
            <person name="Blankenburg K."/>
            <person name="Chao H."/>
            <person name="Dinh H."/>
            <person name="Doddapaneni H."/>
            <person name="Dugan-Rocha S."/>
            <person name="Elkadiri S."/>
            <person name="Gnanaolivu R."/>
            <person name="Hernandez B."/>
            <person name="Skinner E."/>
            <person name="Javaid M."/>
            <person name="Lee S."/>
            <person name="Li M."/>
            <person name="Ming W."/>
            <person name="Munidasa M."/>
            <person name="Muniz J."/>
            <person name="Nguyen L."/>
            <person name="Hughes D."/>
            <person name="Osuji N."/>
            <person name="Pu L.-L."/>
            <person name="Puazo M."/>
            <person name="Qu C."/>
            <person name="Quiroz J."/>
            <person name="Raj R."/>
            <person name="Weissenberger G."/>
            <person name="Xin Y."/>
            <person name="Zou X."/>
            <person name="Han Y."/>
            <person name="Worley K."/>
            <person name="Muzny D."/>
            <person name="Gibbs R."/>
        </authorList>
    </citation>
    <scope>NUCLEOTIDE SEQUENCE</scope>
    <source>
        <strain evidence="7">Sampled in the wild</strain>
    </source>
</reference>
<sequence>MASVQLIYNLTLFESYNDLNRKDVTDCSLDQFHNGKQKLSDLMRQSMAADPVNPVLWEPHLEALDRRVGTILRLIRTCVNSSRAPAMLFVEDASLGQDAASEVS</sequence>
<evidence type="ECO:0000259" key="6">
    <source>
        <dbReference type="Pfam" id="PF06702"/>
    </source>
</evidence>
<keyword evidence="3" id="KW-0333">Golgi apparatus</keyword>
<dbReference type="EMBL" id="KZ308136">
    <property type="protein sequence ID" value="KAG8222539.1"/>
    <property type="molecule type" value="Genomic_DNA"/>
</dbReference>
<evidence type="ECO:0000256" key="2">
    <source>
        <dbReference type="ARBA" id="ARBA00006557"/>
    </source>
</evidence>
<proteinExistence type="inferred from homology"/>
<comment type="similarity">
    <text evidence="2">Belongs to the FAM20 family.</text>
</comment>
<dbReference type="OrthoDB" id="8583677at2759"/>
<reference evidence="7" key="1">
    <citation type="submission" date="2013-04" db="EMBL/GenBank/DDBJ databases">
        <authorList>
            <person name="Qu J."/>
            <person name="Murali S.C."/>
            <person name="Bandaranaike D."/>
            <person name="Bellair M."/>
            <person name="Blankenburg K."/>
            <person name="Chao H."/>
            <person name="Dinh H."/>
            <person name="Doddapaneni H."/>
            <person name="Downs B."/>
            <person name="Dugan-Rocha S."/>
            <person name="Elkadiri S."/>
            <person name="Gnanaolivu R.D."/>
            <person name="Hernandez B."/>
            <person name="Javaid M."/>
            <person name="Jayaseelan J.C."/>
            <person name="Lee S."/>
            <person name="Li M."/>
            <person name="Ming W."/>
            <person name="Munidasa M."/>
            <person name="Muniz J."/>
            <person name="Nguyen L."/>
            <person name="Ongeri F."/>
            <person name="Osuji N."/>
            <person name="Pu L.-L."/>
            <person name="Puazo M."/>
            <person name="Qu C."/>
            <person name="Quiroz J."/>
            <person name="Raj R."/>
            <person name="Weissenberger G."/>
            <person name="Xin Y."/>
            <person name="Zou X."/>
            <person name="Han Y."/>
            <person name="Richards S."/>
            <person name="Worley K."/>
            <person name="Muzny D."/>
            <person name="Gibbs R."/>
        </authorList>
    </citation>
    <scope>NUCLEOTIDE SEQUENCE</scope>
    <source>
        <strain evidence="7">Sampled in the wild</strain>
    </source>
</reference>
<protein>
    <recommendedName>
        <fullName evidence="6">FAM20 C-terminal domain-containing protein</fullName>
    </recommendedName>
</protein>
<comment type="subcellular location">
    <subcellularLocation>
        <location evidence="1">Golgi apparatus</location>
    </subcellularLocation>
</comment>
<dbReference type="PANTHER" id="PTHR12450">
    <property type="entry name" value="DENTIN MATRIX PROTEIN 4 PROTEIN FAM20"/>
    <property type="match status" value="1"/>
</dbReference>
<gene>
    <name evidence="7" type="ORF">J437_LFUL004575</name>
</gene>
<dbReference type="GO" id="GO:0005794">
    <property type="term" value="C:Golgi apparatus"/>
    <property type="evidence" value="ECO:0007669"/>
    <property type="project" value="UniProtKB-SubCell"/>
</dbReference>
<organism evidence="7 8">
    <name type="scientific">Ladona fulva</name>
    <name type="common">Scarce chaser dragonfly</name>
    <name type="synonym">Libellula fulva</name>
    <dbReference type="NCBI Taxonomy" id="123851"/>
    <lineage>
        <taxon>Eukaryota</taxon>
        <taxon>Metazoa</taxon>
        <taxon>Ecdysozoa</taxon>
        <taxon>Arthropoda</taxon>
        <taxon>Hexapoda</taxon>
        <taxon>Insecta</taxon>
        <taxon>Pterygota</taxon>
        <taxon>Palaeoptera</taxon>
        <taxon>Odonata</taxon>
        <taxon>Epiprocta</taxon>
        <taxon>Anisoptera</taxon>
        <taxon>Libelluloidea</taxon>
        <taxon>Libellulidae</taxon>
        <taxon>Ladona</taxon>
    </lineage>
</organism>
<evidence type="ECO:0000313" key="8">
    <source>
        <dbReference type="Proteomes" id="UP000792457"/>
    </source>
</evidence>
<keyword evidence="4" id="KW-1015">Disulfide bond</keyword>
<dbReference type="GO" id="GO:0004674">
    <property type="term" value="F:protein serine/threonine kinase activity"/>
    <property type="evidence" value="ECO:0007669"/>
    <property type="project" value="TreeGrafter"/>
</dbReference>
<comment type="caution">
    <text evidence="7">The sequence shown here is derived from an EMBL/GenBank/DDBJ whole genome shotgun (WGS) entry which is preliminary data.</text>
</comment>
<accession>A0A8K0JUL9</accession>